<proteinExistence type="predicted"/>
<dbReference type="Proteomes" id="UP000515856">
    <property type="component" value="Chromosome"/>
</dbReference>
<accession>A0A7G9GSF9</accession>
<dbReference type="GO" id="GO:0010181">
    <property type="term" value="F:FMN binding"/>
    <property type="evidence" value="ECO:0007669"/>
    <property type="project" value="InterPro"/>
</dbReference>
<dbReference type="KEGG" id="ehn:H9Q80_07315"/>
<keyword evidence="3" id="KW-1185">Reference proteome</keyword>
<evidence type="ECO:0000259" key="1">
    <source>
        <dbReference type="SMART" id="SM00900"/>
    </source>
</evidence>
<organism evidence="2 3">
    <name type="scientific">[Eubacterium] hominis</name>
    <dbReference type="NCBI Taxonomy" id="2764325"/>
    <lineage>
        <taxon>Bacteria</taxon>
        <taxon>Bacillati</taxon>
        <taxon>Bacillota</taxon>
        <taxon>Erysipelotrichia</taxon>
        <taxon>Erysipelotrichales</taxon>
        <taxon>Erysipelotrichaceae</taxon>
        <taxon>Amedibacillus</taxon>
    </lineage>
</organism>
<dbReference type="GO" id="GO:0016020">
    <property type="term" value="C:membrane"/>
    <property type="evidence" value="ECO:0007669"/>
    <property type="project" value="InterPro"/>
</dbReference>
<dbReference type="Gene3D" id="3.90.1010.20">
    <property type="match status" value="1"/>
</dbReference>
<reference evidence="2 3" key="1">
    <citation type="submission" date="2020-08" db="EMBL/GenBank/DDBJ databases">
        <authorList>
            <person name="Liu C."/>
            <person name="Sun Q."/>
        </authorList>
    </citation>
    <scope>NUCLEOTIDE SEQUENCE [LARGE SCALE GENOMIC DNA]</scope>
    <source>
        <strain evidence="2 3">NSJ-61</strain>
    </source>
</reference>
<dbReference type="EMBL" id="CP060636">
    <property type="protein sequence ID" value="QNM13741.1"/>
    <property type="molecule type" value="Genomic_DNA"/>
</dbReference>
<feature type="domain" description="FMN-binding" evidence="1">
    <location>
        <begin position="51"/>
        <end position="126"/>
    </location>
</feature>
<dbReference type="RefSeq" id="WP_117451981.1">
    <property type="nucleotide sequence ID" value="NZ_CP060636.1"/>
</dbReference>
<dbReference type="Pfam" id="PF04205">
    <property type="entry name" value="FMN_bind"/>
    <property type="match status" value="1"/>
</dbReference>
<sequence>MKHKGIIIVGCICLLLIMGGVFAMNHIVDQADRLSMKTPDLEKIDDGIYEGKYGIVPVSVVVQVSVQNHKMVDIAIVKHENGLGGKAEKVVKDIIKTQSLDVDTISGATVSSKCIMKAIEQALVKGE</sequence>
<protein>
    <submittedName>
        <fullName evidence="2">FMN-binding protein</fullName>
    </submittedName>
</protein>
<dbReference type="InterPro" id="IPR007329">
    <property type="entry name" value="FMN-bd"/>
</dbReference>
<name>A0A7G9GSF9_9FIRM</name>
<dbReference type="SMART" id="SM00900">
    <property type="entry name" value="FMN_bind"/>
    <property type="match status" value="1"/>
</dbReference>
<evidence type="ECO:0000313" key="2">
    <source>
        <dbReference type="EMBL" id="QNM13741.1"/>
    </source>
</evidence>
<dbReference type="AlphaFoldDB" id="A0A7G9GSF9"/>
<evidence type="ECO:0000313" key="3">
    <source>
        <dbReference type="Proteomes" id="UP000515856"/>
    </source>
</evidence>
<gene>
    <name evidence="2" type="ORF">H9Q80_07315</name>
</gene>